<reference evidence="3 4" key="1">
    <citation type="submission" date="2013-11" db="EMBL/GenBank/DDBJ databases">
        <title>The Damaraland mole rat (Fukomys damarensis) genome and evolution of African mole rats.</title>
        <authorList>
            <person name="Gladyshev V.N."/>
            <person name="Fang X."/>
        </authorList>
    </citation>
    <scope>NUCLEOTIDE SEQUENCE [LARGE SCALE GENOMIC DNA]</scope>
    <source>
        <tissue evidence="3">Liver</tissue>
    </source>
</reference>
<sequence length="640" mass="68850">MAAYPGEPVLLPCGSCDMVFRSWALLATHTQRFCIGRLTREVTLGAKPSTESGGIATVSQELQGPPDQEVSKCALERLREEGYKFGIFSPHACRRNTLTMGRCYLQVQWLRLSQQEMRPQVAEGPSAEAAGSPHERLWALQGTHTRRRAQTEAQGRALEQRSAELSRHLQGLARVRGRLPQLLGLTRELRELRAEAGRTRGALEVFGARVQELKPQIGTQSNTLPEAELLRPLLQANAGSLAAEIGALREAYMRGGGRDPGVLSKIQQLQAEASALELRRSQSRREKAGAALGQLLVMEAENQRLEAEILAFQKRRGLGQAPRGPGEPRLLRGKDAPLLPPPVAPPLPSLPGSTNFQFLGGAEKVVRTQGWGGEWGVIGSAVCCAGGAHAARRLSGGINSSPQPLLPGTMTRNLGLDPYVLPTSDVLGPAPYDPGAGLVIFYDFLRGLEASWIWVQLMTALTRNGQDTGGTTALPPALCLPSPSTPGPTGNCAILASRQPVPRLPPSPLASLVCELQAWQGLPWARTPQPKAWASLPLFDRDLRVLSGYWRLPLRALPLDSSLSLGQQNGIPQAGQAELFLRLVNSRDAAVQVLAEINPASAHQYQYPPLVSSSSSLEATGCTPKFGSTETPLPTEPLAP</sequence>
<feature type="compositionally biased region" description="Pro residues" evidence="2">
    <location>
        <begin position="338"/>
        <end position="347"/>
    </location>
</feature>
<evidence type="ECO:0000256" key="1">
    <source>
        <dbReference type="SAM" id="Coils"/>
    </source>
</evidence>
<evidence type="ECO:0000313" key="3">
    <source>
        <dbReference type="EMBL" id="KFO20878.1"/>
    </source>
</evidence>
<proteinExistence type="predicted"/>
<protein>
    <submittedName>
        <fullName evidence="3">Coiled-coil domain-containing protein 17</fullName>
    </submittedName>
</protein>
<dbReference type="InterPro" id="IPR038800">
    <property type="entry name" value="CCDC17"/>
</dbReference>
<evidence type="ECO:0000256" key="2">
    <source>
        <dbReference type="SAM" id="MobiDB-lite"/>
    </source>
</evidence>
<dbReference type="Proteomes" id="UP000028990">
    <property type="component" value="Unassembled WGS sequence"/>
</dbReference>
<keyword evidence="4" id="KW-1185">Reference proteome</keyword>
<feature type="region of interest" description="Disordered" evidence="2">
    <location>
        <begin position="49"/>
        <end position="68"/>
    </location>
</feature>
<dbReference type="PANTHER" id="PTHR33820:SF4">
    <property type="entry name" value="COILED-COIL DOMAIN-CONTAINING PROTEIN 17"/>
    <property type="match status" value="1"/>
</dbReference>
<evidence type="ECO:0000313" key="4">
    <source>
        <dbReference type="Proteomes" id="UP000028990"/>
    </source>
</evidence>
<accession>A0A091CSM2</accession>
<gene>
    <name evidence="3" type="ORF">H920_17671</name>
</gene>
<feature type="region of interest" description="Disordered" evidence="2">
    <location>
        <begin position="621"/>
        <end position="640"/>
    </location>
</feature>
<dbReference type="PANTHER" id="PTHR33820">
    <property type="entry name" value="COILED-COIL DOMAIN-CONTAINING PROTEIN 17"/>
    <property type="match status" value="1"/>
</dbReference>
<keyword evidence="1" id="KW-0175">Coiled coil</keyword>
<dbReference type="AlphaFoldDB" id="A0A091CSM2"/>
<feature type="coiled-coil region" evidence="1">
    <location>
        <begin position="266"/>
        <end position="315"/>
    </location>
</feature>
<feature type="compositionally biased region" description="Polar residues" evidence="2">
    <location>
        <begin position="49"/>
        <end position="62"/>
    </location>
</feature>
<organism evidence="3 4">
    <name type="scientific">Fukomys damarensis</name>
    <name type="common">Damaraland mole rat</name>
    <name type="synonym">Cryptomys damarensis</name>
    <dbReference type="NCBI Taxonomy" id="885580"/>
    <lineage>
        <taxon>Eukaryota</taxon>
        <taxon>Metazoa</taxon>
        <taxon>Chordata</taxon>
        <taxon>Craniata</taxon>
        <taxon>Vertebrata</taxon>
        <taxon>Euteleostomi</taxon>
        <taxon>Mammalia</taxon>
        <taxon>Eutheria</taxon>
        <taxon>Euarchontoglires</taxon>
        <taxon>Glires</taxon>
        <taxon>Rodentia</taxon>
        <taxon>Hystricomorpha</taxon>
        <taxon>Bathyergidae</taxon>
        <taxon>Fukomys</taxon>
    </lineage>
</organism>
<dbReference type="EMBL" id="KN124514">
    <property type="protein sequence ID" value="KFO20878.1"/>
    <property type="molecule type" value="Genomic_DNA"/>
</dbReference>
<name>A0A091CSM2_FUKDA</name>
<dbReference type="eggNOG" id="ENOG502QR6M">
    <property type="taxonomic scope" value="Eukaryota"/>
</dbReference>
<feature type="region of interest" description="Disordered" evidence="2">
    <location>
        <begin position="318"/>
        <end position="347"/>
    </location>
</feature>